<dbReference type="PANTHER" id="PTHR34002:SF9">
    <property type="entry name" value="XYLOGLUCAN-SPECIFIC ENDO-BETA-1,4-GLUCANASE A"/>
    <property type="match status" value="1"/>
</dbReference>
<dbReference type="Proteomes" id="UP001213799">
    <property type="component" value="Unassembled WGS sequence"/>
</dbReference>
<sequence length="250" mass="26740">MKCFAPISIFSLALAAVGNAASASSSQALTKRADFCDQYGTVEQGSYKVYNNIWGQQYDQGGKQCTGIDSLAGNTIAWHTSWSWGGASTQVKSYPSVGLNFTAKQLSTVSSIKSSWKWSYSNTDVVADVAYDMFLSSTADGSEEYEIMVWLAALGNAGPISSTGSSIGSVTINGIPFKVWSGPNGKMTVYNFVAESTVNNFSGDMLEYFTYLIKNQGPSSSLYLIDVQAGTEPFTGKADMKTSAFSVEVV</sequence>
<keyword evidence="7" id="KW-0119">Carbohydrate metabolism</keyword>
<comment type="similarity">
    <text evidence="1 7">Belongs to the glycosyl hydrolase 12 (cellulase H) family.</text>
</comment>
<keyword evidence="10" id="KW-1185">Reference proteome</keyword>
<evidence type="ECO:0000256" key="3">
    <source>
        <dbReference type="ARBA" id="ARBA00037012"/>
    </source>
</evidence>
<feature type="signal peptide" evidence="8">
    <location>
        <begin position="1"/>
        <end position="20"/>
    </location>
</feature>
<proteinExistence type="inferred from homology"/>
<dbReference type="EC" id="3.2.1.151" evidence="4"/>
<keyword evidence="7" id="KW-0624">Polysaccharide degradation</keyword>
<keyword evidence="7" id="KW-0378">Hydrolase</keyword>
<evidence type="ECO:0000256" key="4">
    <source>
        <dbReference type="ARBA" id="ARBA00038882"/>
    </source>
</evidence>
<evidence type="ECO:0000313" key="9">
    <source>
        <dbReference type="EMBL" id="KAJ5604014.1"/>
    </source>
</evidence>
<keyword evidence="7" id="KW-0326">Glycosidase</keyword>
<dbReference type="GO" id="GO:0008810">
    <property type="term" value="F:cellulase activity"/>
    <property type="evidence" value="ECO:0007669"/>
    <property type="project" value="InterPro"/>
</dbReference>
<name>A0AAD6H5P4_9EURO</name>
<evidence type="ECO:0000256" key="2">
    <source>
        <dbReference type="ARBA" id="ARBA00022729"/>
    </source>
</evidence>
<organism evidence="9 10">
    <name type="scientific">Penicillium hordei</name>
    <dbReference type="NCBI Taxonomy" id="40994"/>
    <lineage>
        <taxon>Eukaryota</taxon>
        <taxon>Fungi</taxon>
        <taxon>Dikarya</taxon>
        <taxon>Ascomycota</taxon>
        <taxon>Pezizomycotina</taxon>
        <taxon>Eurotiomycetes</taxon>
        <taxon>Eurotiomycetidae</taxon>
        <taxon>Eurotiales</taxon>
        <taxon>Aspergillaceae</taxon>
        <taxon>Penicillium</taxon>
    </lineage>
</organism>
<dbReference type="GO" id="GO:0000272">
    <property type="term" value="P:polysaccharide catabolic process"/>
    <property type="evidence" value="ECO:0007669"/>
    <property type="project" value="UniProtKB-KW"/>
</dbReference>
<accession>A0AAD6H5P4</accession>
<evidence type="ECO:0000256" key="5">
    <source>
        <dbReference type="ARBA" id="ARBA00041304"/>
    </source>
</evidence>
<dbReference type="EMBL" id="JAQJAE010000003">
    <property type="protein sequence ID" value="KAJ5604014.1"/>
    <property type="molecule type" value="Genomic_DNA"/>
</dbReference>
<evidence type="ECO:0000256" key="8">
    <source>
        <dbReference type="SAM" id="SignalP"/>
    </source>
</evidence>
<evidence type="ECO:0000256" key="7">
    <source>
        <dbReference type="RuleBase" id="RU361163"/>
    </source>
</evidence>
<dbReference type="Pfam" id="PF01670">
    <property type="entry name" value="Glyco_hydro_12"/>
    <property type="match status" value="1"/>
</dbReference>
<dbReference type="InterPro" id="IPR013320">
    <property type="entry name" value="ConA-like_dom_sf"/>
</dbReference>
<dbReference type="SUPFAM" id="SSF49899">
    <property type="entry name" value="Concanavalin A-like lectins/glucanases"/>
    <property type="match status" value="1"/>
</dbReference>
<evidence type="ECO:0000256" key="1">
    <source>
        <dbReference type="ARBA" id="ARBA00005519"/>
    </source>
</evidence>
<protein>
    <recommendedName>
        <fullName evidence="4">xyloglucan-specific endo-beta-1,4-glucanase</fullName>
        <ecNumber evidence="4">3.2.1.151</ecNumber>
    </recommendedName>
    <alternativeName>
        <fullName evidence="5">Xyloglucanase A</fullName>
    </alternativeName>
    <alternativeName>
        <fullName evidence="6">Xyloglucanendohydrolase A</fullName>
    </alternativeName>
</protein>
<comment type="caution">
    <text evidence="9">The sequence shown here is derived from an EMBL/GenBank/DDBJ whole genome shotgun (WGS) entry which is preliminary data.</text>
</comment>
<dbReference type="AlphaFoldDB" id="A0AAD6H5P4"/>
<dbReference type="InterPro" id="IPR013319">
    <property type="entry name" value="GH11/12"/>
</dbReference>
<dbReference type="PANTHER" id="PTHR34002">
    <property type="entry name" value="BLR1656 PROTEIN"/>
    <property type="match status" value="1"/>
</dbReference>
<evidence type="ECO:0000313" key="10">
    <source>
        <dbReference type="Proteomes" id="UP001213799"/>
    </source>
</evidence>
<keyword evidence="2 8" id="KW-0732">Signal</keyword>
<dbReference type="Gene3D" id="2.60.120.180">
    <property type="match status" value="1"/>
</dbReference>
<reference evidence="9" key="1">
    <citation type="journal article" date="2023" name="IMA Fungus">
        <title>Comparative genomic study of the Penicillium genus elucidates a diverse pangenome and 15 lateral gene transfer events.</title>
        <authorList>
            <person name="Petersen C."/>
            <person name="Sorensen T."/>
            <person name="Nielsen M.R."/>
            <person name="Sondergaard T.E."/>
            <person name="Sorensen J.L."/>
            <person name="Fitzpatrick D.A."/>
            <person name="Frisvad J.C."/>
            <person name="Nielsen K.L."/>
        </authorList>
    </citation>
    <scope>NUCLEOTIDE SEQUENCE</scope>
    <source>
        <strain evidence="9">IBT 12815</strain>
    </source>
</reference>
<gene>
    <name evidence="9" type="ORF">N7537_006970</name>
</gene>
<dbReference type="GO" id="GO:0033946">
    <property type="term" value="F:xyloglucan-specific endo-beta-1,4-glucanase activity"/>
    <property type="evidence" value="ECO:0007669"/>
    <property type="project" value="UniProtKB-EC"/>
</dbReference>
<feature type="chain" id="PRO_5042142210" description="xyloglucan-specific endo-beta-1,4-glucanase" evidence="8">
    <location>
        <begin position="21"/>
        <end position="250"/>
    </location>
</feature>
<dbReference type="RefSeq" id="XP_056753812.1">
    <property type="nucleotide sequence ID" value="XM_056898027.1"/>
</dbReference>
<reference evidence="9" key="2">
    <citation type="submission" date="2023-01" db="EMBL/GenBank/DDBJ databases">
        <authorList>
            <person name="Petersen C."/>
        </authorList>
    </citation>
    <scope>NUCLEOTIDE SEQUENCE</scope>
    <source>
        <strain evidence="9">IBT 12815</strain>
    </source>
</reference>
<evidence type="ECO:0000256" key="6">
    <source>
        <dbReference type="ARBA" id="ARBA00043018"/>
    </source>
</evidence>
<dbReference type="GeneID" id="81588269"/>
<dbReference type="InterPro" id="IPR002594">
    <property type="entry name" value="GH12"/>
</dbReference>
<comment type="catalytic activity">
    <reaction evidence="3">
        <text>xyloglucan + H2O = xyloglucan oligosaccharides.</text>
        <dbReference type="EC" id="3.2.1.151"/>
    </reaction>
</comment>